<keyword evidence="5" id="KW-0732">Signal</keyword>
<evidence type="ECO:0000259" key="7">
    <source>
        <dbReference type="Pfam" id="PF05199"/>
    </source>
</evidence>
<keyword evidence="3" id="KW-0285">Flavoprotein</keyword>
<dbReference type="SUPFAM" id="SSF54373">
    <property type="entry name" value="FAD-linked reductases, C-terminal domain"/>
    <property type="match status" value="1"/>
</dbReference>
<evidence type="ECO:0000256" key="2">
    <source>
        <dbReference type="ARBA" id="ARBA00010790"/>
    </source>
</evidence>
<dbReference type="Gene3D" id="3.30.560.10">
    <property type="entry name" value="Glucose Oxidase, domain 3"/>
    <property type="match status" value="1"/>
</dbReference>
<comment type="caution">
    <text evidence="8">The sequence shown here is derived from an EMBL/GenBank/DDBJ whole genome shotgun (WGS) entry which is preliminary data.</text>
</comment>
<evidence type="ECO:0000256" key="5">
    <source>
        <dbReference type="SAM" id="SignalP"/>
    </source>
</evidence>
<organism evidence="8 9">
    <name type="scientific">Hohenbuehelia grisea</name>
    <dbReference type="NCBI Taxonomy" id="104357"/>
    <lineage>
        <taxon>Eukaryota</taxon>
        <taxon>Fungi</taxon>
        <taxon>Dikarya</taxon>
        <taxon>Basidiomycota</taxon>
        <taxon>Agaricomycotina</taxon>
        <taxon>Agaricomycetes</taxon>
        <taxon>Agaricomycetidae</taxon>
        <taxon>Agaricales</taxon>
        <taxon>Pleurotineae</taxon>
        <taxon>Pleurotaceae</taxon>
        <taxon>Hohenbuehelia</taxon>
    </lineage>
</organism>
<dbReference type="Proteomes" id="UP001556367">
    <property type="component" value="Unassembled WGS sequence"/>
</dbReference>
<dbReference type="InterPro" id="IPR036188">
    <property type="entry name" value="FAD/NAD-bd_sf"/>
</dbReference>
<dbReference type="Pfam" id="PF00732">
    <property type="entry name" value="GMC_oxred_N"/>
    <property type="match status" value="1"/>
</dbReference>
<dbReference type="EMBL" id="JASNQZ010000015">
    <property type="protein sequence ID" value="KAL0946176.1"/>
    <property type="molecule type" value="Genomic_DNA"/>
</dbReference>
<sequence>MPRSIIIRAVLTLTLACLSLARVYEQISGLSPSLQFDFVVVGGGTAGNVVANRLTENPKFSVLVIEAGVSNEDVLDSIVPSFLFGLYGATPFDWNFTTVSQPGLNGRALPYARGHLLGGSSSLNAMFYTRGSSEDYDRWSKVTQDPGWSWQSLQSYIRKNELWTEPVDNHDTRNQFDPRVHGFNGINSVSLAGFPRSTDQRVIQVTKELPEEFPFDLDMNDGRPIGLGWLQATIKKGKRSSSATSYLGPQFINRPNLHVLLNTRVTRVLPRQQNDHNALIFDTVEFAPDQGGGPTSRVTVSKEIILSAGVMGSPHILLHSGIGSAADLSAASVQPLLHLPDVGKNLSDQPALFNTWSVNSTDTPDEINRNATLQQEVLREWNRTQEGPLGDSPATHIIWSRLDSNASIFTEFEDPSAGPHTPHIELFTSPGFPGAPPPVGNFFSVGMAVVSPQSRGALSWNSSNPFDPPLIDPGLLNSKFDLFAMRAAVRKARRFVAAPAWSGYILQPFGALANVSSEATTDDELDTYIRGTAATSCHAVGTAAMSARNARFGVVDPDLRVKGVRGLRVADASVMPFITSGHTQAPTYFIAERAADLIKSAWE</sequence>
<evidence type="ECO:0000256" key="3">
    <source>
        <dbReference type="ARBA" id="ARBA00022630"/>
    </source>
</evidence>
<name>A0ABR3IS82_9AGAR</name>
<feature type="domain" description="Glucose-methanol-choline oxidoreductase C-terminal" evidence="7">
    <location>
        <begin position="452"/>
        <end position="591"/>
    </location>
</feature>
<feature type="chain" id="PRO_5047325614" description="Aryl-alcohol oxidase" evidence="5">
    <location>
        <begin position="22"/>
        <end position="603"/>
    </location>
</feature>
<dbReference type="Gene3D" id="3.50.50.60">
    <property type="entry name" value="FAD/NAD(P)-binding domain"/>
    <property type="match status" value="1"/>
</dbReference>
<feature type="domain" description="Glucose-methanol-choline oxidoreductase N-terminal" evidence="6">
    <location>
        <begin position="36"/>
        <end position="350"/>
    </location>
</feature>
<proteinExistence type="inferred from homology"/>
<evidence type="ECO:0008006" key="10">
    <source>
        <dbReference type="Google" id="ProtNLM"/>
    </source>
</evidence>
<comment type="cofactor">
    <cofactor evidence="1">
        <name>FAD</name>
        <dbReference type="ChEBI" id="CHEBI:57692"/>
    </cofactor>
</comment>
<evidence type="ECO:0000256" key="1">
    <source>
        <dbReference type="ARBA" id="ARBA00001974"/>
    </source>
</evidence>
<keyword evidence="9" id="KW-1185">Reference proteome</keyword>
<protein>
    <recommendedName>
        <fullName evidence="10">Aryl-alcohol oxidase</fullName>
    </recommendedName>
</protein>
<accession>A0ABR3IS82</accession>
<dbReference type="PANTHER" id="PTHR11552">
    <property type="entry name" value="GLUCOSE-METHANOL-CHOLINE GMC OXIDOREDUCTASE"/>
    <property type="match status" value="1"/>
</dbReference>
<gene>
    <name evidence="8" type="ORF">HGRIS_012438</name>
</gene>
<dbReference type="InterPro" id="IPR007867">
    <property type="entry name" value="GMC_OxRtase_C"/>
</dbReference>
<keyword evidence="4" id="KW-0274">FAD</keyword>
<evidence type="ECO:0000256" key="4">
    <source>
        <dbReference type="ARBA" id="ARBA00022827"/>
    </source>
</evidence>
<dbReference type="InterPro" id="IPR000172">
    <property type="entry name" value="GMC_OxRdtase_N"/>
</dbReference>
<dbReference type="SUPFAM" id="SSF51905">
    <property type="entry name" value="FAD/NAD(P)-binding domain"/>
    <property type="match status" value="1"/>
</dbReference>
<comment type="similarity">
    <text evidence="2">Belongs to the GMC oxidoreductase family.</text>
</comment>
<dbReference type="PIRSF" id="PIRSF000137">
    <property type="entry name" value="Alcohol_oxidase"/>
    <property type="match status" value="1"/>
</dbReference>
<evidence type="ECO:0000313" key="9">
    <source>
        <dbReference type="Proteomes" id="UP001556367"/>
    </source>
</evidence>
<dbReference type="PANTHER" id="PTHR11552:SF147">
    <property type="entry name" value="CHOLINE DEHYDROGENASE, MITOCHONDRIAL"/>
    <property type="match status" value="1"/>
</dbReference>
<feature type="signal peptide" evidence="5">
    <location>
        <begin position="1"/>
        <end position="21"/>
    </location>
</feature>
<reference evidence="9" key="1">
    <citation type="submission" date="2024-06" db="EMBL/GenBank/DDBJ databases">
        <title>Multi-omics analyses provide insights into the biosynthesis of the anticancer antibiotic pleurotin in Hohenbuehelia grisea.</title>
        <authorList>
            <person name="Weaver J.A."/>
            <person name="Alberti F."/>
        </authorList>
    </citation>
    <scope>NUCLEOTIDE SEQUENCE [LARGE SCALE GENOMIC DNA]</scope>
    <source>
        <strain evidence="9">T-177</strain>
    </source>
</reference>
<dbReference type="InterPro" id="IPR012132">
    <property type="entry name" value="GMC_OxRdtase"/>
</dbReference>
<evidence type="ECO:0000313" key="8">
    <source>
        <dbReference type="EMBL" id="KAL0946176.1"/>
    </source>
</evidence>
<dbReference type="Pfam" id="PF05199">
    <property type="entry name" value="GMC_oxred_C"/>
    <property type="match status" value="1"/>
</dbReference>
<evidence type="ECO:0000259" key="6">
    <source>
        <dbReference type="Pfam" id="PF00732"/>
    </source>
</evidence>